<feature type="domain" description="RRM" evidence="6">
    <location>
        <begin position="301"/>
        <end position="384"/>
    </location>
</feature>
<dbReference type="OrthoDB" id="431169at2759"/>
<keyword evidence="2 4" id="KW-0694">RNA-binding</keyword>
<dbReference type="SUPFAM" id="SSF54928">
    <property type="entry name" value="RNA-binding domain, RBD"/>
    <property type="match status" value="2"/>
</dbReference>
<feature type="compositionally biased region" description="Low complexity" evidence="5">
    <location>
        <begin position="251"/>
        <end position="267"/>
    </location>
</feature>
<feature type="compositionally biased region" description="Polar residues" evidence="5">
    <location>
        <begin position="471"/>
        <end position="484"/>
    </location>
</feature>
<dbReference type="CDD" id="cd12684">
    <property type="entry name" value="RRM_cpo"/>
    <property type="match status" value="1"/>
</dbReference>
<dbReference type="InterPro" id="IPR000504">
    <property type="entry name" value="RRM_dom"/>
</dbReference>
<keyword evidence="8" id="KW-1185">Reference proteome</keyword>
<evidence type="ECO:0000313" key="7">
    <source>
        <dbReference type="EMBL" id="CAG9808289.1"/>
    </source>
</evidence>
<dbReference type="InterPro" id="IPR034788">
    <property type="entry name" value="Cpo_RRM"/>
</dbReference>
<feature type="region of interest" description="Disordered" evidence="5">
    <location>
        <begin position="381"/>
        <end position="402"/>
    </location>
</feature>
<evidence type="ECO:0000256" key="4">
    <source>
        <dbReference type="PROSITE-ProRule" id="PRU00176"/>
    </source>
</evidence>
<reference evidence="7" key="1">
    <citation type="submission" date="2022-01" db="EMBL/GenBank/DDBJ databases">
        <authorList>
            <person name="King R."/>
        </authorList>
    </citation>
    <scope>NUCLEOTIDE SEQUENCE</scope>
</reference>
<organism evidence="7 8">
    <name type="scientific">Chironomus riparius</name>
    <dbReference type="NCBI Taxonomy" id="315576"/>
    <lineage>
        <taxon>Eukaryota</taxon>
        <taxon>Metazoa</taxon>
        <taxon>Ecdysozoa</taxon>
        <taxon>Arthropoda</taxon>
        <taxon>Hexapoda</taxon>
        <taxon>Insecta</taxon>
        <taxon>Pterygota</taxon>
        <taxon>Neoptera</taxon>
        <taxon>Endopterygota</taxon>
        <taxon>Diptera</taxon>
        <taxon>Nematocera</taxon>
        <taxon>Chironomoidea</taxon>
        <taxon>Chironomidae</taxon>
        <taxon>Chironominae</taxon>
        <taxon>Chironomus</taxon>
    </lineage>
</organism>
<dbReference type="PROSITE" id="PS50102">
    <property type="entry name" value="RRM"/>
    <property type="match status" value="2"/>
</dbReference>
<sequence>MSILLNEARTSRAEYNIPLGQSILPTDYLNRFTISSSVAKRRPAPQITVASAPTQVLSPKRLRPASNPLTLTPTNPTVVSTLPPVISSHILNNNYLLASQTAAAAAVANFQHPHHHHHPLAPFHHLNHHPQASPILQNLPLPLAAKSPALTQIKSIISTSTPTGTIPTQIPNFIASAQYQQQQIKSINTSSSFNPSQAALATQQQNNSAILTASTQGLEQNNCNNNNNTTSASNISVASNNNSVASSATTSTITSSVTTPNTATNSNMDPVGQMGQNPMQSHPLSQSMDSVNTASNEEEVRTLFVSGLPMDAKPRELYLLFRAYEGYEGSLLKVTSKNGKTASPVGFVTFNTRAGAEAAKQDLQQGVRFDPDMPQTIRLEFAKSNTKVSKPKPTQNASSTAAHPALQMHPLAAGHLGAPFFPGGHELWHHPLAYSAAAAELPGSAAALQHATLVHPALHPQMPQQQQQQQNLSIQPHHPSQTMHLSGASAGLSTGHFLASPALASPVGSTGTTQPPNQPISANAPCSTLFVANLGQFVSEHELKEIFASLPGFNRLRMQHTQLKSMSQPPTQQISNPATIQQLAHSGCGQQGTITTNYNNNNSQHIPVAFVEFRDTQSAGQAMQLLQGKYLLSSDRGAMRIEYAKSKMAANEHMIAAFQASMTPTVMYNGHRVHYKI</sequence>
<feature type="region of interest" description="Disordered" evidence="5">
    <location>
        <begin position="461"/>
        <end position="488"/>
    </location>
</feature>
<gene>
    <name evidence="7" type="ORF">CHIRRI_LOCUS11131</name>
</gene>
<dbReference type="EMBL" id="OU895879">
    <property type="protein sequence ID" value="CAG9808289.1"/>
    <property type="molecule type" value="Genomic_DNA"/>
</dbReference>
<evidence type="ECO:0000256" key="2">
    <source>
        <dbReference type="ARBA" id="ARBA00022884"/>
    </source>
</evidence>
<feature type="compositionally biased region" description="Polar residues" evidence="5">
    <location>
        <begin position="383"/>
        <end position="401"/>
    </location>
</feature>
<dbReference type="FunFam" id="3.30.70.330:FF:000037">
    <property type="entry name" value="RNA-binding protein with multiple splicing 2"/>
    <property type="match status" value="1"/>
</dbReference>
<dbReference type="InterPro" id="IPR012677">
    <property type="entry name" value="Nucleotide-bd_a/b_plait_sf"/>
</dbReference>
<dbReference type="GO" id="GO:0003723">
    <property type="term" value="F:RNA binding"/>
    <property type="evidence" value="ECO:0007669"/>
    <property type="project" value="UniProtKB-UniRule"/>
</dbReference>
<evidence type="ECO:0000256" key="5">
    <source>
        <dbReference type="SAM" id="MobiDB-lite"/>
    </source>
</evidence>
<dbReference type="Proteomes" id="UP001153620">
    <property type="component" value="Chromosome 3"/>
</dbReference>
<dbReference type="Pfam" id="PF00076">
    <property type="entry name" value="RRM_1"/>
    <property type="match status" value="1"/>
</dbReference>
<proteinExistence type="predicted"/>
<comment type="subcellular location">
    <subcellularLocation>
        <location evidence="1">Nucleus</location>
    </subcellularLocation>
</comment>
<evidence type="ECO:0000256" key="3">
    <source>
        <dbReference type="ARBA" id="ARBA00023242"/>
    </source>
</evidence>
<protein>
    <recommendedName>
        <fullName evidence="6">RRM domain-containing protein</fullName>
    </recommendedName>
</protein>
<feature type="region of interest" description="Disordered" evidence="5">
    <location>
        <begin position="251"/>
        <end position="289"/>
    </location>
</feature>
<evidence type="ECO:0000259" key="6">
    <source>
        <dbReference type="PROSITE" id="PS50102"/>
    </source>
</evidence>
<evidence type="ECO:0000256" key="1">
    <source>
        <dbReference type="ARBA" id="ARBA00004123"/>
    </source>
</evidence>
<accession>A0A9N9WWJ4</accession>
<name>A0A9N9WWJ4_9DIPT</name>
<feature type="domain" description="RRM" evidence="6">
    <location>
        <begin position="527"/>
        <end position="646"/>
    </location>
</feature>
<reference evidence="7" key="2">
    <citation type="submission" date="2022-10" db="EMBL/GenBank/DDBJ databases">
        <authorList>
            <consortium name="ENA_rothamsted_submissions"/>
            <consortium name="culmorum"/>
            <person name="King R."/>
        </authorList>
    </citation>
    <scope>NUCLEOTIDE SEQUENCE</scope>
</reference>
<dbReference type="PANTHER" id="PTHR10501">
    <property type="entry name" value="U1 SMALL NUCLEAR RIBONUCLEOPROTEIN A/U2 SMALL NUCLEAR RIBONUCLEOPROTEIN B"/>
    <property type="match status" value="1"/>
</dbReference>
<dbReference type="AlphaFoldDB" id="A0A9N9WWJ4"/>
<evidence type="ECO:0000313" key="8">
    <source>
        <dbReference type="Proteomes" id="UP001153620"/>
    </source>
</evidence>
<dbReference type="InterPro" id="IPR035979">
    <property type="entry name" value="RBD_domain_sf"/>
</dbReference>
<keyword evidence="3" id="KW-0539">Nucleus</keyword>
<dbReference type="Gene3D" id="3.30.70.330">
    <property type="match status" value="2"/>
</dbReference>
<feature type="compositionally biased region" description="Polar residues" evidence="5">
    <location>
        <begin position="274"/>
        <end position="289"/>
    </location>
</feature>
<dbReference type="SMART" id="SM00360">
    <property type="entry name" value="RRM"/>
    <property type="match status" value="2"/>
</dbReference>
<dbReference type="GO" id="GO:0005634">
    <property type="term" value="C:nucleus"/>
    <property type="evidence" value="ECO:0007669"/>
    <property type="project" value="UniProtKB-SubCell"/>
</dbReference>